<dbReference type="RefSeq" id="WP_124083941.1">
    <property type="nucleotide sequence ID" value="NZ_CADEVX010000009.1"/>
</dbReference>
<feature type="compositionally biased region" description="Low complexity" evidence="1">
    <location>
        <begin position="126"/>
        <end position="140"/>
    </location>
</feature>
<sequence length="934" mass="103526">MAADTGDTLTAISQWAYPFPQKDASAAIDPDAYLAALQGSDGPFPLGLNGLWHGGIHFDQEGGSSASGDLDHSGGVRCIADGEVVAYCLDSDYQRLTYPDQSTVLYSRSFTLVRHKLTLPPVPAGTSNSASNTPASSNKPSIDPADSLVFFSLYMHLAPCKVYKHSEQDKNKKTWPGYYNAESIYTVKSTYTVNAKDALDQQENVKSGEPIKGIHVHRDKRGHPEKNLGILPSGSKVKIQRPARAPKGWGRIEAIVSGEIAPITPGGTVEADASKGWVYLAAFDDEINPAALDKAYVLPKPIRIGAGEVIGYLGEYQNVQHASTLPPSPQRALLHVEVFAGDDLPTFMTRSVARAAQLTQEPKTQLVLEKGAVLYGYKAEGDLTLPEKTVVTPTKDSPERGAWAKVQIKGSADTTSYWIQRSELDGKGTRKAWREFPLSTANAPAGTNDYLRVVNIGGLVEFVDDKKHSWYQVDAGDAEQKTVNGFVCASGQAHVSLQNKWAWAGFKLLSSNLSTADLYKRFLHLKNDNGTAEEKAAFEASFNSAKSDALVTQLDEALMSAEHRQGKVLGEDVLSALRDKWRANRVDHLVVKYESEWGGQMSKWDALDPLMHDGLPYWKVEKDRIKQLQVWDACEEALKPLSGPSVYHLHPVGFVGNFLVSGKCDCAGSKLDLASMRRIATICGDAKINEYLDPINQAFIDYKINKCMQRAYFISQILTESAEFRYTREQSKNNAPLEYDPWRGRGLIQLTHKENYDAYQKYSGEDVTSGMAAIEKVEKTPHSVLSAAWFFVDHVDLLKPSEDDDLIWVTRIINGGFNGYDNRLKYLNRSIKVWGLETCAKLNRNGVYRFEESRAYNEKRASFGWGHWHDPDSTVSGTPKDKDEAIKGFRRYLELDDAAGKPVDKHGKPKDQNWYHTAIVRPHVEARLAALTKS</sequence>
<gene>
    <name evidence="2" type="ORF">NYZ96_14890</name>
</gene>
<evidence type="ECO:0000256" key="1">
    <source>
        <dbReference type="SAM" id="MobiDB-lite"/>
    </source>
</evidence>
<reference evidence="2" key="1">
    <citation type="submission" date="2022-09" db="EMBL/GenBank/DDBJ databases">
        <title>Genomic of Burkholderia gladioli.</title>
        <authorList>
            <person name="Wu H."/>
        </authorList>
    </citation>
    <scope>NUCLEOTIDE SEQUENCE</scope>
    <source>
        <strain evidence="2">ZN-S4</strain>
    </source>
</reference>
<evidence type="ECO:0000313" key="3">
    <source>
        <dbReference type="Proteomes" id="UP001059745"/>
    </source>
</evidence>
<protein>
    <recommendedName>
        <fullName evidence="4">Chitinase</fullName>
    </recommendedName>
</protein>
<dbReference type="AlphaFoldDB" id="A0AB38TS36"/>
<evidence type="ECO:0008006" key="4">
    <source>
        <dbReference type="Google" id="ProtNLM"/>
    </source>
</evidence>
<dbReference type="Gene3D" id="1.10.530.10">
    <property type="match status" value="1"/>
</dbReference>
<evidence type="ECO:0000313" key="2">
    <source>
        <dbReference type="EMBL" id="UWX69478.1"/>
    </source>
</evidence>
<organism evidence="2 3">
    <name type="scientific">Burkholderia gladioli</name>
    <name type="common">Pseudomonas marginata</name>
    <name type="synonym">Phytomonas marginata</name>
    <dbReference type="NCBI Taxonomy" id="28095"/>
    <lineage>
        <taxon>Bacteria</taxon>
        <taxon>Pseudomonadati</taxon>
        <taxon>Pseudomonadota</taxon>
        <taxon>Betaproteobacteria</taxon>
        <taxon>Burkholderiales</taxon>
        <taxon>Burkholderiaceae</taxon>
        <taxon>Burkholderia</taxon>
    </lineage>
</organism>
<accession>A0AB38TS36</accession>
<name>A0AB38TS36_BURGA</name>
<feature type="region of interest" description="Disordered" evidence="1">
    <location>
        <begin position="121"/>
        <end position="140"/>
    </location>
</feature>
<dbReference type="EMBL" id="CP104214">
    <property type="protein sequence ID" value="UWX69478.1"/>
    <property type="molecule type" value="Genomic_DNA"/>
</dbReference>
<dbReference type="InterPro" id="IPR023346">
    <property type="entry name" value="Lysozyme-like_dom_sf"/>
</dbReference>
<proteinExistence type="predicted"/>
<dbReference type="SUPFAM" id="SSF53955">
    <property type="entry name" value="Lysozyme-like"/>
    <property type="match status" value="1"/>
</dbReference>
<dbReference type="Proteomes" id="UP001059745">
    <property type="component" value="Chromosome 1"/>
</dbReference>